<evidence type="ECO:0000313" key="2">
    <source>
        <dbReference type="Proteomes" id="UP000076154"/>
    </source>
</evidence>
<dbReference type="Proteomes" id="UP000076154">
    <property type="component" value="Unassembled WGS sequence"/>
</dbReference>
<accession>A0A369J3F8</accession>
<comment type="caution">
    <text evidence="1">The sequence shown here is derived from an EMBL/GenBank/DDBJ whole genome shotgun (WGS) entry which is preliminary data.</text>
</comment>
<gene>
    <name evidence="1" type="ORF">Hypma_003954</name>
</gene>
<organism evidence="1 2">
    <name type="scientific">Hypsizygus marmoreus</name>
    <name type="common">White beech mushroom</name>
    <name type="synonym">Agaricus marmoreus</name>
    <dbReference type="NCBI Taxonomy" id="39966"/>
    <lineage>
        <taxon>Eukaryota</taxon>
        <taxon>Fungi</taxon>
        <taxon>Dikarya</taxon>
        <taxon>Basidiomycota</taxon>
        <taxon>Agaricomycotina</taxon>
        <taxon>Agaricomycetes</taxon>
        <taxon>Agaricomycetidae</taxon>
        <taxon>Agaricales</taxon>
        <taxon>Tricholomatineae</taxon>
        <taxon>Lyophyllaceae</taxon>
        <taxon>Hypsizygus</taxon>
    </lineage>
</organism>
<protein>
    <submittedName>
        <fullName evidence="1">Uncharacterized protein</fullName>
    </submittedName>
</protein>
<dbReference type="EMBL" id="LUEZ02000143">
    <property type="protein sequence ID" value="RDB15680.1"/>
    <property type="molecule type" value="Genomic_DNA"/>
</dbReference>
<proteinExistence type="predicted"/>
<evidence type="ECO:0000313" key="1">
    <source>
        <dbReference type="EMBL" id="RDB15680.1"/>
    </source>
</evidence>
<sequence>MERLRKHILLDPSPFDDLPFDRTDSELLKPLFPSPPAPSLWWVFPSAKVEDSRGRMNGCAGYSAILVRFLFRLSSSRPCYFVLVRSFSFISYVWISHHELIILTYVGRVSERDDHRYASSQRLVLRPPRPRRPCPTDPRIACMFAP</sequence>
<dbReference type="InParanoid" id="A0A369J3F8"/>
<keyword evidence="2" id="KW-1185">Reference proteome</keyword>
<reference evidence="1" key="1">
    <citation type="submission" date="2018-04" db="EMBL/GenBank/DDBJ databases">
        <title>Whole genome sequencing of Hypsizygus marmoreus.</title>
        <authorList>
            <person name="Choi I.-G."/>
            <person name="Min B."/>
            <person name="Kim J.-G."/>
            <person name="Kim S."/>
            <person name="Oh Y.-L."/>
            <person name="Kong W.-S."/>
            <person name="Park H."/>
            <person name="Jeong J."/>
            <person name="Song E.-S."/>
        </authorList>
    </citation>
    <scope>NUCLEOTIDE SEQUENCE [LARGE SCALE GENOMIC DNA]</scope>
    <source>
        <strain evidence="1">51987-8</strain>
    </source>
</reference>
<dbReference type="AlphaFoldDB" id="A0A369J3F8"/>
<name>A0A369J3F8_HYPMA</name>